<evidence type="ECO:0000259" key="13">
    <source>
        <dbReference type="PROSITE" id="PS51292"/>
    </source>
</evidence>
<comment type="similarity">
    <text evidence="2 12">Belongs to the Tim17/Tim22/Tim23 family.</text>
</comment>
<evidence type="ECO:0000313" key="14">
    <source>
        <dbReference type="EMBL" id="KAF7638962.1"/>
    </source>
</evidence>
<dbReference type="Proteomes" id="UP000605970">
    <property type="component" value="Unassembled WGS sequence"/>
</dbReference>
<dbReference type="OrthoDB" id="75343at2759"/>
<dbReference type="InterPro" id="IPR013083">
    <property type="entry name" value="Znf_RING/FYVE/PHD"/>
</dbReference>
<keyword evidence="7" id="KW-0862">Zinc</keyword>
<dbReference type="GO" id="GO:0008320">
    <property type="term" value="F:protein transmembrane transporter activity"/>
    <property type="evidence" value="ECO:0007669"/>
    <property type="project" value="UniProtKB-UniRule"/>
</dbReference>
<evidence type="ECO:0000256" key="6">
    <source>
        <dbReference type="ARBA" id="ARBA00022792"/>
    </source>
</evidence>
<name>A0A8T0A098_9BILA</name>
<feature type="domain" description="RING-CH-type" evidence="13">
    <location>
        <begin position="193"/>
        <end position="266"/>
    </location>
</feature>
<dbReference type="Pfam" id="PF02466">
    <property type="entry name" value="Tim17"/>
    <property type="match status" value="1"/>
</dbReference>
<keyword evidence="12" id="KW-0813">Transport</keyword>
<keyword evidence="4" id="KW-0479">Metal-binding</keyword>
<dbReference type="InterPro" id="IPR011016">
    <property type="entry name" value="Znf_RING-CH"/>
</dbReference>
<dbReference type="EMBL" id="JABEBT010000008">
    <property type="protein sequence ID" value="KAF7638962.1"/>
    <property type="molecule type" value="Genomic_DNA"/>
</dbReference>
<protein>
    <recommendedName>
        <fullName evidence="12">Mitochondrial import inner membrane translocase subunit TIM22</fullName>
    </recommendedName>
</protein>
<evidence type="ECO:0000256" key="3">
    <source>
        <dbReference type="ARBA" id="ARBA00022692"/>
    </source>
</evidence>
<dbReference type="CDD" id="cd16495">
    <property type="entry name" value="RING_CH-C4HC3_MARCH"/>
    <property type="match status" value="1"/>
</dbReference>
<dbReference type="PANTHER" id="PTHR14110">
    <property type="entry name" value="MITOCHONDRIAL IMPORT INNER MEMBRANE TRANSLOCASE SUBUNIT TIM22"/>
    <property type="match status" value="1"/>
</dbReference>
<evidence type="ECO:0000256" key="1">
    <source>
        <dbReference type="ARBA" id="ARBA00004448"/>
    </source>
</evidence>
<dbReference type="SUPFAM" id="SSF57850">
    <property type="entry name" value="RING/U-box"/>
    <property type="match status" value="1"/>
</dbReference>
<comment type="function">
    <text evidence="11 12">Essential core component of the TIM22 complex, a complex that mediates the import and insertion of multi-pass transmembrane proteins into the mitochondrial inner membrane. In the TIM22 complex, it constitutes the voltage-activated and signal-gated channel. Forms a twin-pore translocase that uses the membrane potential as external driving force in 2 voltage-dependent steps.</text>
</comment>
<comment type="subcellular location">
    <subcellularLocation>
        <location evidence="1 12">Mitochondrion inner membrane</location>
        <topology evidence="1 12">Multi-pass membrane protein</topology>
    </subcellularLocation>
</comment>
<evidence type="ECO:0000256" key="5">
    <source>
        <dbReference type="ARBA" id="ARBA00022771"/>
    </source>
</evidence>
<dbReference type="InterPro" id="IPR039175">
    <property type="entry name" value="TIM22"/>
</dbReference>
<dbReference type="Pfam" id="PF12906">
    <property type="entry name" value="RINGv"/>
    <property type="match status" value="1"/>
</dbReference>
<gene>
    <name evidence="14" type="ORF">Mgra_00001488</name>
</gene>
<sequence length="358" mass="41275">MIFPQLFNKMHLIFYLRMDGGFGINPNSSISQLENIFANPFRQQKPKSDSDVEAKAFALPPMGPEERAMMTLMENCAVKAIITSVLGAGMGIAFGLFTASMDPSFAVSKDPSKPLTLRETWTEMRTRMRNYSRQFASIGLMFSGTECLLETVRAKSDWKNGTFSGAIVGGILGFRAGLKPAILGAADFKRLSLGNAYQGRQWICHLTDEESTSYFSESKGGEWIHPCTCSGTMKWVHRGCMGTWLDSAPYQQRYQCTLCNYYYRLTWRIRPLIYWRFPRFNLTFWDKVEITFDVFYTYYAIRSVINVFTNQAKSLFRSVPFLASWYFFVANDRRFDFYRRLFIIFISTFLETTVRNAI</sequence>
<keyword evidence="15" id="KW-1185">Reference proteome</keyword>
<dbReference type="GO" id="GO:0030943">
    <property type="term" value="F:mitochondrion targeting sequence binding"/>
    <property type="evidence" value="ECO:0007669"/>
    <property type="project" value="TreeGrafter"/>
</dbReference>
<evidence type="ECO:0000256" key="10">
    <source>
        <dbReference type="ARBA" id="ARBA00023136"/>
    </source>
</evidence>
<evidence type="ECO:0000256" key="2">
    <source>
        <dbReference type="ARBA" id="ARBA00008444"/>
    </source>
</evidence>
<reference evidence="14" key="1">
    <citation type="journal article" date="2020" name="Ecol. Evol.">
        <title>Genome structure and content of the rice root-knot nematode (Meloidogyne graminicola).</title>
        <authorList>
            <person name="Phan N.T."/>
            <person name="Danchin E.G.J."/>
            <person name="Klopp C."/>
            <person name="Perfus-Barbeoch L."/>
            <person name="Kozlowski D.K."/>
            <person name="Koutsovoulos G.D."/>
            <person name="Lopez-Roques C."/>
            <person name="Bouchez O."/>
            <person name="Zahm M."/>
            <person name="Besnard G."/>
            <person name="Bellafiore S."/>
        </authorList>
    </citation>
    <scope>NUCLEOTIDE SEQUENCE</scope>
    <source>
        <strain evidence="14">VN-18</strain>
    </source>
</reference>
<evidence type="ECO:0000256" key="12">
    <source>
        <dbReference type="RuleBase" id="RU367038"/>
    </source>
</evidence>
<dbReference type="GO" id="GO:0045039">
    <property type="term" value="P:protein insertion into mitochondrial inner membrane"/>
    <property type="evidence" value="ECO:0007669"/>
    <property type="project" value="UniProtKB-UniRule"/>
</dbReference>
<keyword evidence="9 12" id="KW-0496">Mitochondrion</keyword>
<keyword evidence="6 12" id="KW-0999">Mitochondrion inner membrane</keyword>
<keyword evidence="10 12" id="KW-0472">Membrane</keyword>
<keyword evidence="12" id="KW-0653">Protein transport</keyword>
<organism evidence="14 15">
    <name type="scientific">Meloidogyne graminicola</name>
    <dbReference type="NCBI Taxonomy" id="189291"/>
    <lineage>
        <taxon>Eukaryota</taxon>
        <taxon>Metazoa</taxon>
        <taxon>Ecdysozoa</taxon>
        <taxon>Nematoda</taxon>
        <taxon>Chromadorea</taxon>
        <taxon>Rhabditida</taxon>
        <taxon>Tylenchina</taxon>
        <taxon>Tylenchomorpha</taxon>
        <taxon>Tylenchoidea</taxon>
        <taxon>Meloidogynidae</taxon>
        <taxon>Meloidogyninae</taxon>
        <taxon>Meloidogyne</taxon>
    </lineage>
</organism>
<evidence type="ECO:0000256" key="7">
    <source>
        <dbReference type="ARBA" id="ARBA00022833"/>
    </source>
</evidence>
<comment type="subunit">
    <text evidence="12">Component of the TIM22 complex.</text>
</comment>
<feature type="transmembrane region" description="Helical" evidence="12">
    <location>
        <begin position="76"/>
        <end position="97"/>
    </location>
</feature>
<keyword evidence="3 12" id="KW-0812">Transmembrane</keyword>
<evidence type="ECO:0000256" key="8">
    <source>
        <dbReference type="ARBA" id="ARBA00022989"/>
    </source>
</evidence>
<dbReference type="GO" id="GO:0042721">
    <property type="term" value="C:TIM22 mitochondrial import inner membrane insertion complex"/>
    <property type="evidence" value="ECO:0007669"/>
    <property type="project" value="UniProtKB-UniRule"/>
</dbReference>
<dbReference type="Gene3D" id="3.30.40.10">
    <property type="entry name" value="Zinc/RING finger domain, C3HC4 (zinc finger)"/>
    <property type="match status" value="1"/>
</dbReference>
<keyword evidence="5" id="KW-0863">Zinc-finger</keyword>
<keyword evidence="8 12" id="KW-1133">Transmembrane helix</keyword>
<evidence type="ECO:0000256" key="9">
    <source>
        <dbReference type="ARBA" id="ARBA00023128"/>
    </source>
</evidence>
<dbReference type="PANTHER" id="PTHR14110:SF0">
    <property type="entry name" value="MITOCHONDRIAL IMPORT INNER MEMBRANE TRANSLOCASE SUBUNIT TIM22"/>
    <property type="match status" value="1"/>
</dbReference>
<comment type="caution">
    <text evidence="14">The sequence shown here is derived from an EMBL/GenBank/DDBJ whole genome shotgun (WGS) entry which is preliminary data.</text>
</comment>
<dbReference type="GO" id="GO:0008270">
    <property type="term" value="F:zinc ion binding"/>
    <property type="evidence" value="ECO:0007669"/>
    <property type="project" value="UniProtKB-KW"/>
</dbReference>
<dbReference type="AlphaFoldDB" id="A0A8T0A098"/>
<evidence type="ECO:0000313" key="15">
    <source>
        <dbReference type="Proteomes" id="UP000605970"/>
    </source>
</evidence>
<keyword evidence="12" id="KW-0811">Translocation</keyword>
<dbReference type="SMART" id="SM00744">
    <property type="entry name" value="RINGv"/>
    <property type="match status" value="1"/>
</dbReference>
<comment type="caution">
    <text evidence="12">Lacks conserved residue(s) required for the propagation of feature annotation.</text>
</comment>
<accession>A0A8T0A098</accession>
<evidence type="ECO:0000256" key="4">
    <source>
        <dbReference type="ARBA" id="ARBA00022723"/>
    </source>
</evidence>
<proteinExistence type="inferred from homology"/>
<evidence type="ECO:0000256" key="11">
    <source>
        <dbReference type="ARBA" id="ARBA00024713"/>
    </source>
</evidence>
<dbReference type="PROSITE" id="PS51292">
    <property type="entry name" value="ZF_RING_CH"/>
    <property type="match status" value="1"/>
</dbReference>